<dbReference type="Proteomes" id="UP000295151">
    <property type="component" value="Unassembled WGS sequence"/>
</dbReference>
<dbReference type="InterPro" id="IPR019587">
    <property type="entry name" value="Polyketide_cyclase/dehydratase"/>
</dbReference>
<dbReference type="EMBL" id="SOCE01000001">
    <property type="protein sequence ID" value="TDU88622.1"/>
    <property type="molecule type" value="Genomic_DNA"/>
</dbReference>
<dbReference type="Gene3D" id="3.30.530.20">
    <property type="match status" value="1"/>
</dbReference>
<dbReference type="InterPro" id="IPR023393">
    <property type="entry name" value="START-like_dom_sf"/>
</dbReference>
<accession>A0A4R7T9G8</accession>
<dbReference type="RefSeq" id="WP_133978223.1">
    <property type="nucleotide sequence ID" value="NZ_SOCE01000001.1"/>
</dbReference>
<gene>
    <name evidence="1" type="ORF">EV138_2168</name>
</gene>
<proteinExistence type="predicted"/>
<dbReference type="SUPFAM" id="SSF55961">
    <property type="entry name" value="Bet v1-like"/>
    <property type="match status" value="1"/>
</dbReference>
<protein>
    <submittedName>
        <fullName evidence="1">Polyketide cyclase/dehydrase/lipid transport protein</fullName>
    </submittedName>
</protein>
<comment type="caution">
    <text evidence="1">The sequence shown here is derived from an EMBL/GenBank/DDBJ whole genome shotgun (WGS) entry which is preliminary data.</text>
</comment>
<organism evidence="1 2">
    <name type="scientific">Kribbella voronezhensis</name>
    <dbReference type="NCBI Taxonomy" id="2512212"/>
    <lineage>
        <taxon>Bacteria</taxon>
        <taxon>Bacillati</taxon>
        <taxon>Actinomycetota</taxon>
        <taxon>Actinomycetes</taxon>
        <taxon>Propionibacteriales</taxon>
        <taxon>Kribbellaceae</taxon>
        <taxon>Kribbella</taxon>
    </lineage>
</organism>
<dbReference type="OrthoDB" id="9810827at2"/>
<keyword evidence="2" id="KW-1185">Reference proteome</keyword>
<name>A0A4R7T9G8_9ACTN</name>
<reference evidence="1 2" key="1">
    <citation type="submission" date="2019-03" db="EMBL/GenBank/DDBJ databases">
        <title>Genomic Encyclopedia of Type Strains, Phase III (KMG-III): the genomes of soil and plant-associated and newly described type strains.</title>
        <authorList>
            <person name="Whitman W."/>
        </authorList>
    </citation>
    <scope>NUCLEOTIDE SEQUENCE [LARGE SCALE GENOMIC DNA]</scope>
    <source>
        <strain evidence="1 2">VKM Ac-2575</strain>
    </source>
</reference>
<sequence length="140" mass="15958">MYEVREEAVIVGELAAVWAVVTEVGRWPEWDPHEDQARLDGEFVVGTTGWVKQKGNPAAVFTLTEVVPERRWASECKLPGGKLWGSNDYEALPGGRIRCTRTVRVTGPLVPLFRFHFGRKMRRDFFRTWSALEQRAKQGA</sequence>
<evidence type="ECO:0000313" key="2">
    <source>
        <dbReference type="Proteomes" id="UP000295151"/>
    </source>
</evidence>
<evidence type="ECO:0000313" key="1">
    <source>
        <dbReference type="EMBL" id="TDU88622.1"/>
    </source>
</evidence>
<dbReference type="Pfam" id="PF10604">
    <property type="entry name" value="Polyketide_cyc2"/>
    <property type="match status" value="1"/>
</dbReference>
<dbReference type="AlphaFoldDB" id="A0A4R7T9G8"/>